<proteinExistence type="predicted"/>
<protein>
    <submittedName>
        <fullName evidence="1">Uncharacterized protein</fullName>
    </submittedName>
</protein>
<name>A0A2N7BHT9_9VIBR</name>
<reference evidence="2" key="1">
    <citation type="submission" date="2016-07" db="EMBL/GenBank/DDBJ databases">
        <title>Nontailed viruses are major unrecognized killers of bacteria in the ocean.</title>
        <authorList>
            <person name="Kauffman K."/>
            <person name="Hussain F."/>
            <person name="Yang J."/>
            <person name="Arevalo P."/>
            <person name="Brown J."/>
            <person name="Cutler M."/>
            <person name="Kelly L."/>
            <person name="Polz M.F."/>
        </authorList>
    </citation>
    <scope>NUCLEOTIDE SEQUENCE [LARGE SCALE GENOMIC DNA]</scope>
    <source>
        <strain evidence="2">10N.286.55.C1</strain>
    </source>
</reference>
<dbReference type="EMBL" id="MCSI01000197">
    <property type="protein sequence ID" value="PME55318.1"/>
    <property type="molecule type" value="Genomic_DNA"/>
</dbReference>
<dbReference type="AlphaFoldDB" id="A0A2N7BHT9"/>
<evidence type="ECO:0000313" key="2">
    <source>
        <dbReference type="Proteomes" id="UP000235778"/>
    </source>
</evidence>
<accession>A0A2N7BHT9</accession>
<dbReference type="Proteomes" id="UP000235778">
    <property type="component" value="Unassembled WGS sequence"/>
</dbReference>
<gene>
    <name evidence="1" type="ORF">BCV30_20785</name>
</gene>
<comment type="caution">
    <text evidence="1">The sequence shown here is derived from an EMBL/GenBank/DDBJ whole genome shotgun (WGS) entry which is preliminary data.</text>
</comment>
<sequence length="122" mass="14126">MDAVHPTQATKLSCGWIRKGQGKFIETTGSRTRVNLNGALPLKNISATITDAYETIDSESIVCFFWKLKKEHYPLERLWKIMNEHVRYNVYFLSKTSFTSAIKKFFDVTLPEIGRLPSRYYA</sequence>
<evidence type="ECO:0000313" key="1">
    <source>
        <dbReference type="EMBL" id="PME55318.1"/>
    </source>
</evidence>
<organism evidence="1 2">
    <name type="scientific">Vibrio lentus</name>
    <dbReference type="NCBI Taxonomy" id="136468"/>
    <lineage>
        <taxon>Bacteria</taxon>
        <taxon>Pseudomonadati</taxon>
        <taxon>Pseudomonadota</taxon>
        <taxon>Gammaproteobacteria</taxon>
        <taxon>Vibrionales</taxon>
        <taxon>Vibrionaceae</taxon>
        <taxon>Vibrio</taxon>
    </lineage>
</organism>